<sequence>MSRSGSDKVTVAFMPSFRWFMGGLSPTLVVRPVLGTCGLVRGEVVTVIWTPGPRASIEGDLQVAGELELQTLVAEGEMVRLHSNTLCGGLRRRGRSRRRLP</sequence>
<evidence type="ECO:0000313" key="1">
    <source>
        <dbReference type="EMBL" id="MQL99584.1"/>
    </source>
</evidence>
<comment type="caution">
    <text evidence="1">The sequence shown here is derived from an EMBL/GenBank/DDBJ whole genome shotgun (WGS) entry which is preliminary data.</text>
</comment>
<organism evidence="1 2">
    <name type="scientific">Colocasia esculenta</name>
    <name type="common">Wild taro</name>
    <name type="synonym">Arum esculentum</name>
    <dbReference type="NCBI Taxonomy" id="4460"/>
    <lineage>
        <taxon>Eukaryota</taxon>
        <taxon>Viridiplantae</taxon>
        <taxon>Streptophyta</taxon>
        <taxon>Embryophyta</taxon>
        <taxon>Tracheophyta</taxon>
        <taxon>Spermatophyta</taxon>
        <taxon>Magnoliopsida</taxon>
        <taxon>Liliopsida</taxon>
        <taxon>Araceae</taxon>
        <taxon>Aroideae</taxon>
        <taxon>Colocasieae</taxon>
        <taxon>Colocasia</taxon>
    </lineage>
</organism>
<dbReference type="Proteomes" id="UP000652761">
    <property type="component" value="Unassembled WGS sequence"/>
</dbReference>
<name>A0A843W3J3_COLES</name>
<dbReference type="AlphaFoldDB" id="A0A843W3J3"/>
<keyword evidence="2" id="KW-1185">Reference proteome</keyword>
<accession>A0A843W3J3</accession>
<gene>
    <name evidence="1" type="ORF">Taro_032305</name>
</gene>
<evidence type="ECO:0000313" key="2">
    <source>
        <dbReference type="Proteomes" id="UP000652761"/>
    </source>
</evidence>
<dbReference type="EMBL" id="NMUH01002374">
    <property type="protein sequence ID" value="MQL99584.1"/>
    <property type="molecule type" value="Genomic_DNA"/>
</dbReference>
<reference evidence="1" key="1">
    <citation type="submission" date="2017-07" db="EMBL/GenBank/DDBJ databases">
        <title>Taro Niue Genome Assembly and Annotation.</title>
        <authorList>
            <person name="Atibalentja N."/>
            <person name="Keating K."/>
            <person name="Fields C.J."/>
        </authorList>
    </citation>
    <scope>NUCLEOTIDE SEQUENCE</scope>
    <source>
        <strain evidence="1">Niue_2</strain>
        <tissue evidence="1">Leaf</tissue>
    </source>
</reference>
<protein>
    <submittedName>
        <fullName evidence="1">Uncharacterized protein</fullName>
    </submittedName>
</protein>
<proteinExistence type="predicted"/>